<evidence type="ECO:0000313" key="7">
    <source>
        <dbReference type="Proteomes" id="UP001527202"/>
    </source>
</evidence>
<dbReference type="SUPFAM" id="SSF53901">
    <property type="entry name" value="Thiolase-like"/>
    <property type="match status" value="1"/>
</dbReference>
<proteinExistence type="predicted"/>
<dbReference type="PANTHER" id="PTHR11712">
    <property type="entry name" value="POLYKETIDE SYNTHASE-RELATED"/>
    <property type="match status" value="1"/>
</dbReference>
<dbReference type="Pfam" id="PF00109">
    <property type="entry name" value="ketoacyl-synt"/>
    <property type="match status" value="1"/>
</dbReference>
<evidence type="ECO:0000313" key="5">
    <source>
        <dbReference type="EMBL" id="QAV17354.1"/>
    </source>
</evidence>
<dbReference type="GO" id="GO:0006633">
    <property type="term" value="P:fatty acid biosynthetic process"/>
    <property type="evidence" value="ECO:0007669"/>
    <property type="project" value="TreeGrafter"/>
</dbReference>
<dbReference type="Proteomes" id="UP000288943">
    <property type="component" value="Chromosome"/>
</dbReference>
<dbReference type="AlphaFoldDB" id="A0A410WSN6"/>
<organism evidence="5 6">
    <name type="scientific">Paenibacillus chitinolyticus</name>
    <dbReference type="NCBI Taxonomy" id="79263"/>
    <lineage>
        <taxon>Bacteria</taxon>
        <taxon>Bacillati</taxon>
        <taxon>Bacillota</taxon>
        <taxon>Bacilli</taxon>
        <taxon>Bacillales</taxon>
        <taxon>Paenibacillaceae</taxon>
        <taxon>Paenibacillus</taxon>
    </lineage>
</organism>
<evidence type="ECO:0000313" key="6">
    <source>
        <dbReference type="Proteomes" id="UP000288943"/>
    </source>
</evidence>
<feature type="domain" description="Beta-ketoacyl synthase-like N-terminal" evidence="3">
    <location>
        <begin position="59"/>
        <end position="184"/>
    </location>
</feature>
<evidence type="ECO:0000256" key="2">
    <source>
        <dbReference type="SAM" id="MobiDB-lite"/>
    </source>
</evidence>
<feature type="region of interest" description="Disordered" evidence="2">
    <location>
        <begin position="24"/>
        <end position="59"/>
    </location>
</feature>
<dbReference type="InterPro" id="IPR000794">
    <property type="entry name" value="Beta-ketoacyl_synthase"/>
</dbReference>
<gene>
    <name evidence="4" type="ORF">M5X16_07400</name>
    <name evidence="5" type="ORF">PC41400_06625</name>
</gene>
<dbReference type="PANTHER" id="PTHR11712:SF336">
    <property type="entry name" value="3-OXOACYL-[ACYL-CARRIER-PROTEIN] SYNTHASE, MITOCHONDRIAL"/>
    <property type="match status" value="1"/>
</dbReference>
<dbReference type="EMBL" id="CP026520">
    <property type="protein sequence ID" value="QAV17354.1"/>
    <property type="molecule type" value="Genomic_DNA"/>
</dbReference>
<keyword evidence="7" id="KW-1185">Reference proteome</keyword>
<dbReference type="EMBL" id="JAMDMJ010000008">
    <property type="protein sequence ID" value="MCY9595592.1"/>
    <property type="molecule type" value="Genomic_DNA"/>
</dbReference>
<keyword evidence="1" id="KW-0808">Transferase</keyword>
<reference evidence="5 6" key="1">
    <citation type="submission" date="2018-01" db="EMBL/GenBank/DDBJ databases">
        <title>The whole genome sequencing and assembly of Paenibacillus chitinolyticus KCCM 41400 strain.</title>
        <authorList>
            <person name="Kim J.-Y."/>
            <person name="Park M.-K."/>
            <person name="Lee Y.-J."/>
            <person name="Yi H."/>
            <person name="Bahn Y.-S."/>
            <person name="Kim J.F."/>
            <person name="Lee D.-W."/>
        </authorList>
    </citation>
    <scope>NUCLEOTIDE SEQUENCE [LARGE SCALE GENOMIC DNA]</scope>
    <source>
        <strain evidence="5 6">KCCM 41400</strain>
    </source>
</reference>
<dbReference type="Proteomes" id="UP001527202">
    <property type="component" value="Unassembled WGS sequence"/>
</dbReference>
<accession>A0A410WSN6</accession>
<dbReference type="InterPro" id="IPR014030">
    <property type="entry name" value="Ketoacyl_synth_N"/>
</dbReference>
<dbReference type="GO" id="GO:0004315">
    <property type="term" value="F:3-oxoacyl-[acyl-carrier-protein] synthase activity"/>
    <property type="evidence" value="ECO:0007669"/>
    <property type="project" value="TreeGrafter"/>
</dbReference>
<reference evidence="4 7" key="2">
    <citation type="submission" date="2022-05" db="EMBL/GenBank/DDBJ databases">
        <title>Genome Sequencing of Bee-Associated Microbes.</title>
        <authorList>
            <person name="Dunlap C."/>
        </authorList>
    </citation>
    <scope>NUCLEOTIDE SEQUENCE [LARGE SCALE GENOMIC DNA]</scope>
    <source>
        <strain evidence="4 7">NRRL B-23120</strain>
    </source>
</reference>
<sequence length="281" mass="29308">MPQFIYLSGCGYYMAPSFAAIVERPDSRPSAGDSAEDSGDEALSSRIEDEPEEAAGGLKGLKRHSRAVRLACLAIREALQMASISGHAPGGKRNDIGVVVGTNDANLEAIDRLQQEAETYGVNNTNPGLFPETVLNVIAGQASIYFGLGGPNVTISGSDFSSVKSLQYAADMLESGSASHVAVCIVRLQPPAVFEGSIRYRAARESVVALVLSRQPSGGSGSGLKLRLESVTDLPDAAATRVTDEQLPAVLAVKLRSGELPSGTSVIYADAGPEGLLAVEF</sequence>
<protein>
    <submittedName>
        <fullName evidence="5">Beta-ketoacyl synthase</fullName>
    </submittedName>
</protein>
<dbReference type="OrthoDB" id="2652315at2"/>
<evidence type="ECO:0000259" key="3">
    <source>
        <dbReference type="Pfam" id="PF00109"/>
    </source>
</evidence>
<dbReference type="GeneID" id="95374493"/>
<name>A0A410WSN6_9BACL</name>
<dbReference type="KEGG" id="pchi:PC41400_06625"/>
<dbReference type="RefSeq" id="WP_084706581.1">
    <property type="nucleotide sequence ID" value="NZ_CP026520.1"/>
</dbReference>
<dbReference type="Gene3D" id="3.40.47.10">
    <property type="match status" value="1"/>
</dbReference>
<dbReference type="InterPro" id="IPR016039">
    <property type="entry name" value="Thiolase-like"/>
</dbReference>
<evidence type="ECO:0000313" key="4">
    <source>
        <dbReference type="EMBL" id="MCY9595592.1"/>
    </source>
</evidence>
<evidence type="ECO:0000256" key="1">
    <source>
        <dbReference type="ARBA" id="ARBA00022679"/>
    </source>
</evidence>